<evidence type="ECO:0000259" key="1">
    <source>
        <dbReference type="Pfam" id="PF00496"/>
    </source>
</evidence>
<dbReference type="PANTHER" id="PTHR30290">
    <property type="entry name" value="PERIPLASMIC BINDING COMPONENT OF ABC TRANSPORTER"/>
    <property type="match status" value="1"/>
</dbReference>
<comment type="caution">
    <text evidence="2">The sequence shown here is derived from an EMBL/GenBank/DDBJ whole genome shotgun (WGS) entry which is preliminary data.</text>
</comment>
<proteinExistence type="predicted"/>
<organism evidence="2 3">
    <name type="scientific">Prauserella muralis</name>
    <dbReference type="NCBI Taxonomy" id="588067"/>
    <lineage>
        <taxon>Bacteria</taxon>
        <taxon>Bacillati</taxon>
        <taxon>Actinomycetota</taxon>
        <taxon>Actinomycetes</taxon>
        <taxon>Pseudonocardiales</taxon>
        <taxon>Pseudonocardiaceae</taxon>
        <taxon>Prauserella</taxon>
    </lineage>
</organism>
<name>A0A2V4ALC4_9PSEU</name>
<dbReference type="CDD" id="cd08501">
    <property type="entry name" value="PBP2_Lpqw"/>
    <property type="match status" value="1"/>
</dbReference>
<dbReference type="RefSeq" id="WP_112284344.1">
    <property type="nucleotide sequence ID" value="NZ_MASW01000006.1"/>
</dbReference>
<dbReference type="GO" id="GO:0015833">
    <property type="term" value="P:peptide transport"/>
    <property type="evidence" value="ECO:0007669"/>
    <property type="project" value="TreeGrafter"/>
</dbReference>
<dbReference type="PANTHER" id="PTHR30290:SF65">
    <property type="entry name" value="MONOACYL PHOSPHATIDYLINOSITOL TETRAMANNOSIDE-BINDING PROTEIN LPQW-RELATED"/>
    <property type="match status" value="1"/>
</dbReference>
<sequence length="589" mass="64019">MRRSKAVSALSLVAASALVLSACGGGGGGEGDSNTGSTVDVKSMAEGKAQQGDEFQLADVPESEPVTVAIDEGFSAYNNKTADANSSYNNYVLVPVITGPFVLDGNNKVLLNKDVMESVTVTSEKPYTVEWKMKPGVKWSDGAPWGCEDFYLAWLAGSGAEGFNAASTTGYELMDNPTCKDDLTFEATFTEPYIDYKGLFSDVALLPAHVLEEQTGISDITKVKPSDKQAVKKAADFWANGWKGFKPDLMPASGPYKIKSFDQNADTVVLEKNPEWIGAKGGPSEVTIRAIPDTKAMATALQNGEIDVAASTQPDDTAANTMKNLASQGVNYGSAPQLTFEHFDLNYNRLFGDEAARKAFFQVVNREEIVSKLLKGVQSDIQPLNSIVFFEGEDGYQDLYSDKTNQGAEAAMKTLEAGGWKKGPDGIYQKNGKRFSVAISHNENERRSRTVEIVQSQARAAGMEIKDDTDPNFLKGRVDKGDYDIALFGWSSAPFKAEQKSIYITGGGQNWQGLSDPKIDQAFDKATSATNAEEATKHYQAADEALANQYATMPLFATPSMWGFRGIDRVYMQSYNGVLWNVGEWERTD</sequence>
<dbReference type="OrthoDB" id="7888869at2"/>
<dbReference type="Gene3D" id="3.10.105.10">
    <property type="entry name" value="Dipeptide-binding Protein, Domain 3"/>
    <property type="match status" value="1"/>
</dbReference>
<dbReference type="Proteomes" id="UP000249915">
    <property type="component" value="Unassembled WGS sequence"/>
</dbReference>
<dbReference type="GO" id="GO:1904680">
    <property type="term" value="F:peptide transmembrane transporter activity"/>
    <property type="evidence" value="ECO:0007669"/>
    <property type="project" value="TreeGrafter"/>
</dbReference>
<dbReference type="Gene3D" id="3.40.190.10">
    <property type="entry name" value="Periplasmic binding protein-like II"/>
    <property type="match status" value="1"/>
</dbReference>
<reference evidence="2 3" key="1">
    <citation type="submission" date="2016-07" db="EMBL/GenBank/DDBJ databases">
        <title>Draft genome sequence of Prauserella muralis DSM 45305, isolated from a mould-covered wall in an indoor environment.</title>
        <authorList>
            <person name="Ruckert C."/>
            <person name="Albersmeier A."/>
            <person name="Jiang C.-L."/>
            <person name="Jiang Y."/>
            <person name="Kalinowski J."/>
            <person name="Schneider O."/>
            <person name="Winkler A."/>
            <person name="Zotchev S.B."/>
        </authorList>
    </citation>
    <scope>NUCLEOTIDE SEQUENCE [LARGE SCALE GENOMIC DNA]</scope>
    <source>
        <strain evidence="2 3">DSM 45305</strain>
    </source>
</reference>
<dbReference type="InterPro" id="IPR000914">
    <property type="entry name" value="SBP_5_dom"/>
</dbReference>
<keyword evidence="3" id="KW-1185">Reference proteome</keyword>
<dbReference type="InterPro" id="IPR039424">
    <property type="entry name" value="SBP_5"/>
</dbReference>
<accession>A0A2V4ALC4</accession>
<dbReference type="AlphaFoldDB" id="A0A2V4ALC4"/>
<protein>
    <submittedName>
        <fullName evidence="2">Peptide ABC transporter substrate-binding protein</fullName>
    </submittedName>
</protein>
<dbReference type="PROSITE" id="PS51257">
    <property type="entry name" value="PROKAR_LIPOPROTEIN"/>
    <property type="match status" value="1"/>
</dbReference>
<dbReference type="Pfam" id="PF00496">
    <property type="entry name" value="SBP_bac_5"/>
    <property type="match status" value="1"/>
</dbReference>
<dbReference type="SUPFAM" id="SSF53850">
    <property type="entry name" value="Periplasmic binding protein-like II"/>
    <property type="match status" value="1"/>
</dbReference>
<evidence type="ECO:0000313" key="3">
    <source>
        <dbReference type="Proteomes" id="UP000249915"/>
    </source>
</evidence>
<feature type="domain" description="Solute-binding protein family 5" evidence="1">
    <location>
        <begin position="115"/>
        <end position="508"/>
    </location>
</feature>
<evidence type="ECO:0000313" key="2">
    <source>
        <dbReference type="EMBL" id="PXY21101.1"/>
    </source>
</evidence>
<gene>
    <name evidence="2" type="ORF">BAY60_26910</name>
</gene>
<dbReference type="EMBL" id="MASW01000006">
    <property type="protein sequence ID" value="PXY21101.1"/>
    <property type="molecule type" value="Genomic_DNA"/>
</dbReference>
<dbReference type="Gene3D" id="3.90.76.10">
    <property type="entry name" value="Dipeptide-binding Protein, Domain 1"/>
    <property type="match status" value="1"/>
</dbReference>